<dbReference type="Proteomes" id="UP000005096">
    <property type="component" value="Chromosome"/>
</dbReference>
<dbReference type="PROSITE" id="PS51194">
    <property type="entry name" value="HELICASE_CTER"/>
    <property type="match status" value="1"/>
</dbReference>
<evidence type="ECO:0000313" key="8">
    <source>
        <dbReference type="EMBL" id="EFQ24598.1"/>
    </source>
</evidence>
<evidence type="ECO:0000256" key="4">
    <source>
        <dbReference type="ARBA" id="ARBA00022840"/>
    </source>
</evidence>
<proteinExistence type="predicted"/>
<evidence type="ECO:0000256" key="2">
    <source>
        <dbReference type="ARBA" id="ARBA00022801"/>
    </source>
</evidence>
<feature type="domain" description="Helicase C-terminal" evidence="7">
    <location>
        <begin position="201"/>
        <end position="409"/>
    </location>
</feature>
<dbReference type="SMART" id="SM00490">
    <property type="entry name" value="HELICc"/>
    <property type="match status" value="1"/>
</dbReference>
<feature type="region of interest" description="Disordered" evidence="5">
    <location>
        <begin position="1"/>
        <end position="30"/>
    </location>
</feature>
<dbReference type="GO" id="GO:0004386">
    <property type="term" value="F:helicase activity"/>
    <property type="evidence" value="ECO:0007669"/>
    <property type="project" value="UniProtKB-KW"/>
</dbReference>
<dbReference type="Pfam" id="PF00270">
    <property type="entry name" value="DEAD"/>
    <property type="match status" value="1"/>
</dbReference>
<dbReference type="PANTHER" id="PTHR12131:SF1">
    <property type="entry name" value="ATP-DEPENDENT RNA HELICASE SUPV3L1, MITOCHONDRIAL-RELATED"/>
    <property type="match status" value="1"/>
</dbReference>
<keyword evidence="2" id="KW-0378">Hydrolase</keyword>
<evidence type="ECO:0000259" key="6">
    <source>
        <dbReference type="PROSITE" id="PS51192"/>
    </source>
</evidence>
<dbReference type="GO" id="GO:0005524">
    <property type="term" value="F:ATP binding"/>
    <property type="evidence" value="ECO:0007669"/>
    <property type="project" value="UniProtKB-KW"/>
</dbReference>
<dbReference type="AlphaFoldDB" id="E3CZ03"/>
<dbReference type="EMBL" id="CM001022">
    <property type="protein sequence ID" value="EFQ24598.1"/>
    <property type="molecule type" value="Genomic_DNA"/>
</dbReference>
<dbReference type="InterPro" id="IPR050699">
    <property type="entry name" value="RNA-DNA_Helicase"/>
</dbReference>
<organism evidence="8 9">
    <name type="scientific">Aminomonas paucivorans DSM 12260</name>
    <dbReference type="NCBI Taxonomy" id="584708"/>
    <lineage>
        <taxon>Bacteria</taxon>
        <taxon>Thermotogati</taxon>
        <taxon>Synergistota</taxon>
        <taxon>Synergistia</taxon>
        <taxon>Synergistales</taxon>
        <taxon>Synergistaceae</taxon>
        <taxon>Aminomonas</taxon>
    </lineage>
</organism>
<keyword evidence="3 8" id="KW-0347">Helicase</keyword>
<evidence type="ECO:0000256" key="3">
    <source>
        <dbReference type="ARBA" id="ARBA00022806"/>
    </source>
</evidence>
<keyword evidence="9" id="KW-1185">Reference proteome</keyword>
<dbReference type="GO" id="GO:0003676">
    <property type="term" value="F:nucleic acid binding"/>
    <property type="evidence" value="ECO:0007669"/>
    <property type="project" value="InterPro"/>
</dbReference>
<dbReference type="Pfam" id="PF00271">
    <property type="entry name" value="Helicase_C"/>
    <property type="match status" value="1"/>
</dbReference>
<gene>
    <name evidence="8" type="ORF">Apau_2187</name>
</gene>
<dbReference type="STRING" id="584708.Apau_2187"/>
<dbReference type="Gene3D" id="3.40.50.300">
    <property type="entry name" value="P-loop containing nucleotide triphosphate hydrolases"/>
    <property type="match status" value="2"/>
</dbReference>
<dbReference type="PaxDb" id="584708-Apau_2187"/>
<keyword evidence="1" id="KW-0547">Nucleotide-binding</keyword>
<dbReference type="SMART" id="SM00487">
    <property type="entry name" value="DEXDc"/>
    <property type="match status" value="1"/>
</dbReference>
<dbReference type="InterPro" id="IPR014001">
    <property type="entry name" value="Helicase_ATP-bd"/>
</dbReference>
<dbReference type="eggNOG" id="COG4581">
    <property type="taxonomic scope" value="Bacteria"/>
</dbReference>
<dbReference type="RefSeq" id="WP_006301842.1">
    <property type="nucleotide sequence ID" value="NZ_CM001022.1"/>
</dbReference>
<evidence type="ECO:0000259" key="7">
    <source>
        <dbReference type="PROSITE" id="PS51194"/>
    </source>
</evidence>
<accession>E3CZ03</accession>
<name>E3CZ03_9BACT</name>
<dbReference type="GO" id="GO:0016787">
    <property type="term" value="F:hydrolase activity"/>
    <property type="evidence" value="ECO:0007669"/>
    <property type="project" value="UniProtKB-KW"/>
</dbReference>
<dbReference type="InterPro" id="IPR001650">
    <property type="entry name" value="Helicase_C-like"/>
</dbReference>
<feature type="domain" description="Helicase ATP-binding" evidence="6">
    <location>
        <begin position="46"/>
        <end position="204"/>
    </location>
</feature>
<dbReference type="InterPro" id="IPR027417">
    <property type="entry name" value="P-loop_NTPase"/>
</dbReference>
<dbReference type="InterPro" id="IPR011545">
    <property type="entry name" value="DEAD/DEAH_box_helicase_dom"/>
</dbReference>
<protein>
    <submittedName>
        <fullName evidence="8">Helicase domain protein</fullName>
    </submittedName>
</protein>
<sequence>MTRRRRKPAETEPSLPPLTEEDLHTGDSVCEAPEGSSLFYPWQERAVEALEGRSAILSAPTGSGKTWVAYRWAGLMDREGNAQMPPGRVIFTAPIKALSNERYLDLKRMGFDVGLETGDFKKNAGAEVLCCTQEIYTLKYCRVPHQRVVVDEFHYIFNDSERTRAYIDGIRGTQPSTELLVMSATFGNPDNVKNYLQEMARRDFVLYETKERVTKLVFRRKGVRYAHIHDALVFVFSKKGVDFLAQEIAKSRKKISREDRARLREMAEILEVRRVPEVLLRGVGVYYGSLLPKEKLLVEMAFRERILDVVVGTDALSLGVNLPAETVVFGQMAKFVDGPLTRNEFLQMSGRAGRKGFFDTGYVTFVPKSRCEHFDFDTETLYREILTASPEPARIRLRPSVGMLLRKERTPEQEARMVSTCSLPPRPYPEVLQEVDDLIQLLNRTINLVKDPKTRRRLRKALADLWFDEMSVAANIAVAHLFLREESPEALDVAQILRREERNYLQALLKVKRYANRMPEEYRLTGLEAIDEAVDALDATVFGFEDKLRRLQVTEDSWAFEDDEAGSL</sequence>
<evidence type="ECO:0000256" key="1">
    <source>
        <dbReference type="ARBA" id="ARBA00022741"/>
    </source>
</evidence>
<dbReference type="HOGENOM" id="CLU_454761_0_0_0"/>
<keyword evidence="4" id="KW-0067">ATP-binding</keyword>
<dbReference type="OrthoDB" id="9807155at2"/>
<dbReference type="SUPFAM" id="SSF52540">
    <property type="entry name" value="P-loop containing nucleoside triphosphate hydrolases"/>
    <property type="match status" value="1"/>
</dbReference>
<dbReference type="PANTHER" id="PTHR12131">
    <property type="entry name" value="ATP-DEPENDENT RNA AND DNA HELICASE"/>
    <property type="match status" value="1"/>
</dbReference>
<evidence type="ECO:0000313" key="9">
    <source>
        <dbReference type="Proteomes" id="UP000005096"/>
    </source>
</evidence>
<evidence type="ECO:0000256" key="5">
    <source>
        <dbReference type="SAM" id="MobiDB-lite"/>
    </source>
</evidence>
<dbReference type="PROSITE" id="PS51192">
    <property type="entry name" value="HELICASE_ATP_BIND_1"/>
    <property type="match status" value="1"/>
</dbReference>
<reference evidence="8 9" key="1">
    <citation type="journal article" date="2010" name="Stand. Genomic Sci.">
        <title>Non-contiguous finished genome sequence of Aminomonas paucivorans type strain (GLU-3).</title>
        <authorList>
            <person name="Pitluck S."/>
            <person name="Yasawong M."/>
            <person name="Held B."/>
            <person name="Lapidus A."/>
            <person name="Nolan M."/>
            <person name="Copeland A."/>
            <person name="Lucas S."/>
            <person name="Del Rio T.G."/>
            <person name="Tice H."/>
            <person name="Cheng J.F."/>
            <person name="Chertkov O."/>
            <person name="Goodwin L."/>
            <person name="Tapia R."/>
            <person name="Han C."/>
            <person name="Liolios K."/>
            <person name="Ivanova N."/>
            <person name="Mavromatis K."/>
            <person name="Ovchinnikova G."/>
            <person name="Pati A."/>
            <person name="Chen A."/>
            <person name="Palaniappan K."/>
            <person name="Land M."/>
            <person name="Hauser L."/>
            <person name="Chang Y.J."/>
            <person name="Jeffries C.D."/>
            <person name="Pukall R."/>
            <person name="Spring S."/>
            <person name="Rohde M."/>
            <person name="Sikorski J."/>
            <person name="Goker M."/>
            <person name="Woyke T."/>
            <person name="Bristow J."/>
            <person name="Eisen J.A."/>
            <person name="Markowitz V."/>
            <person name="Hugenholtz P."/>
            <person name="Kyrpides N.C."/>
            <person name="Klenk H.P."/>
        </authorList>
    </citation>
    <scope>NUCLEOTIDE SEQUENCE [LARGE SCALE GENOMIC DNA]</scope>
    <source>
        <strain evidence="8 9">DSM 12260</strain>
    </source>
</reference>